<dbReference type="InterPro" id="IPR025887">
    <property type="entry name" value="Glyco_hydro_31_N_dom"/>
</dbReference>
<evidence type="ECO:0000256" key="9">
    <source>
        <dbReference type="ARBA" id="ARBA00023180"/>
    </source>
</evidence>
<keyword evidence="16" id="KW-1185">Reference proteome</keyword>
<feature type="domain" description="Glycoside hydrolase family 31 N-terminal" evidence="14">
    <location>
        <begin position="2"/>
        <end position="36"/>
    </location>
</feature>
<dbReference type="InterPro" id="IPR017853">
    <property type="entry name" value="GH"/>
</dbReference>
<comment type="similarity">
    <text evidence="4 12">Belongs to the glycosyl hydrolase 31 family.</text>
</comment>
<proteinExistence type="inferred from homology"/>
<evidence type="ECO:0000256" key="6">
    <source>
        <dbReference type="ARBA" id="ARBA00022729"/>
    </source>
</evidence>
<evidence type="ECO:0000256" key="2">
    <source>
        <dbReference type="ARBA" id="ARBA00004240"/>
    </source>
</evidence>
<dbReference type="Pfam" id="PF13802">
    <property type="entry name" value="Gal_mutarotas_2"/>
    <property type="match status" value="1"/>
</dbReference>
<dbReference type="SUPFAM" id="SSF74650">
    <property type="entry name" value="Galactose mutarotase-like"/>
    <property type="match status" value="1"/>
</dbReference>
<keyword evidence="10 12" id="KW-0326">Glycosidase</keyword>
<dbReference type="InterPro" id="IPR000322">
    <property type="entry name" value="Glyco_hydro_31_TIM"/>
</dbReference>
<evidence type="ECO:0000256" key="8">
    <source>
        <dbReference type="ARBA" id="ARBA00022824"/>
    </source>
</evidence>
<evidence type="ECO:0000256" key="3">
    <source>
        <dbReference type="ARBA" id="ARBA00004833"/>
    </source>
</evidence>
<dbReference type="SUPFAM" id="SSF51445">
    <property type="entry name" value="(Trans)glycosidases"/>
    <property type="match status" value="1"/>
</dbReference>
<evidence type="ECO:0000256" key="5">
    <source>
        <dbReference type="ARBA" id="ARBA00012741"/>
    </source>
</evidence>
<evidence type="ECO:0000259" key="13">
    <source>
        <dbReference type="Pfam" id="PF01055"/>
    </source>
</evidence>
<dbReference type="EC" id="3.2.1.20" evidence="5"/>
<dbReference type="PANTHER" id="PTHR22762">
    <property type="entry name" value="ALPHA-GLUCOSIDASE"/>
    <property type="match status" value="1"/>
</dbReference>
<evidence type="ECO:0000313" key="15">
    <source>
        <dbReference type="EMBL" id="KAL2053147.1"/>
    </source>
</evidence>
<accession>A0ABR4B706</accession>
<dbReference type="Gene3D" id="2.60.40.1760">
    <property type="entry name" value="glycosyl hydrolase (family 31)"/>
    <property type="match status" value="1"/>
</dbReference>
<sequence>MNSPMTLYGAIPFMQAHREDSTVGVFWLNTAETWVDIVKSKFSSNPLSLGVGRTTDTETHWFSESGLLEVFVVLGPTPRDVIEQYSELTGYTQLPQQFAIGHHQCRWNYVSDEDVKDIDKKFDKADIPYDVIWLDNYRIHGRQEILHLGLARFP</sequence>
<evidence type="ECO:0000313" key="16">
    <source>
        <dbReference type="Proteomes" id="UP001590951"/>
    </source>
</evidence>
<evidence type="ECO:0000256" key="7">
    <source>
        <dbReference type="ARBA" id="ARBA00022801"/>
    </source>
</evidence>
<evidence type="ECO:0000259" key="14">
    <source>
        <dbReference type="Pfam" id="PF13802"/>
    </source>
</evidence>
<dbReference type="InterPro" id="IPR011013">
    <property type="entry name" value="Gal_mutarotase_sf_dom"/>
</dbReference>
<keyword evidence="6" id="KW-0732">Signal</keyword>
<protein>
    <recommendedName>
        <fullName evidence="5">alpha-glucosidase</fullName>
        <ecNumber evidence="5">3.2.1.20</ecNumber>
    </recommendedName>
    <alternativeName>
        <fullName evidence="11">Glucosidase II subunit alpha</fullName>
    </alternativeName>
</protein>
<comment type="subcellular location">
    <subcellularLocation>
        <location evidence="2">Endoplasmic reticulum</location>
    </subcellularLocation>
</comment>
<keyword evidence="9" id="KW-0325">Glycoprotein</keyword>
<comment type="catalytic activity">
    <reaction evidence="1">
        <text>Hydrolysis of terminal, non-reducing (1-&gt;4)-linked alpha-D-glucose residues with release of alpha-D-glucose.</text>
        <dbReference type="EC" id="3.2.1.20"/>
    </reaction>
</comment>
<dbReference type="Gene3D" id="3.20.20.80">
    <property type="entry name" value="Glycosidases"/>
    <property type="match status" value="1"/>
</dbReference>
<dbReference type="PANTHER" id="PTHR22762:SF54">
    <property type="entry name" value="BCDNA.GH04962"/>
    <property type="match status" value="1"/>
</dbReference>
<organism evidence="15 16">
    <name type="scientific">Lepraria finkii</name>
    <dbReference type="NCBI Taxonomy" id="1340010"/>
    <lineage>
        <taxon>Eukaryota</taxon>
        <taxon>Fungi</taxon>
        <taxon>Dikarya</taxon>
        <taxon>Ascomycota</taxon>
        <taxon>Pezizomycotina</taxon>
        <taxon>Lecanoromycetes</taxon>
        <taxon>OSLEUM clade</taxon>
        <taxon>Lecanoromycetidae</taxon>
        <taxon>Lecanorales</taxon>
        <taxon>Lecanorineae</taxon>
        <taxon>Stereocaulaceae</taxon>
        <taxon>Lepraria</taxon>
    </lineage>
</organism>
<evidence type="ECO:0000256" key="12">
    <source>
        <dbReference type="RuleBase" id="RU361185"/>
    </source>
</evidence>
<comment type="caution">
    <text evidence="15">The sequence shown here is derived from an EMBL/GenBank/DDBJ whole genome shotgun (WGS) entry which is preliminary data.</text>
</comment>
<evidence type="ECO:0000256" key="4">
    <source>
        <dbReference type="ARBA" id="ARBA00007806"/>
    </source>
</evidence>
<reference evidence="15 16" key="1">
    <citation type="submission" date="2024-09" db="EMBL/GenBank/DDBJ databases">
        <title>Rethinking Asexuality: The Enigmatic Case of Functional Sexual Genes in Lepraria (Stereocaulaceae).</title>
        <authorList>
            <person name="Doellman M."/>
            <person name="Sun Y."/>
            <person name="Barcenas-Pena A."/>
            <person name="Lumbsch H.T."/>
            <person name="Grewe F."/>
        </authorList>
    </citation>
    <scope>NUCLEOTIDE SEQUENCE [LARGE SCALE GENOMIC DNA]</scope>
    <source>
        <strain evidence="15 16">Grewe 0041</strain>
    </source>
</reference>
<evidence type="ECO:0000256" key="10">
    <source>
        <dbReference type="ARBA" id="ARBA00023295"/>
    </source>
</evidence>
<dbReference type="EMBL" id="JBHFEH010000022">
    <property type="protein sequence ID" value="KAL2053147.1"/>
    <property type="molecule type" value="Genomic_DNA"/>
</dbReference>
<gene>
    <name evidence="15" type="ORF">ABVK25_006471</name>
</gene>
<comment type="pathway">
    <text evidence="3">Glycan metabolism; N-glycan metabolism.</text>
</comment>
<name>A0ABR4B706_9LECA</name>
<feature type="domain" description="Glycoside hydrolase family 31 TIM barrel" evidence="13">
    <location>
        <begin position="93"/>
        <end position="137"/>
    </location>
</feature>
<dbReference type="Pfam" id="PF01055">
    <property type="entry name" value="Glyco_hydro_31_2nd"/>
    <property type="match status" value="1"/>
</dbReference>
<evidence type="ECO:0000256" key="1">
    <source>
        <dbReference type="ARBA" id="ARBA00001657"/>
    </source>
</evidence>
<keyword evidence="7 12" id="KW-0378">Hydrolase</keyword>
<dbReference type="Proteomes" id="UP001590951">
    <property type="component" value="Unassembled WGS sequence"/>
</dbReference>
<keyword evidence="8" id="KW-0256">Endoplasmic reticulum</keyword>
<evidence type="ECO:0000256" key="11">
    <source>
        <dbReference type="ARBA" id="ARBA00042895"/>
    </source>
</evidence>
<dbReference type="CDD" id="cd14752">
    <property type="entry name" value="GH31_N"/>
    <property type="match status" value="1"/>
</dbReference>